<keyword evidence="4" id="KW-1003">Cell membrane</keyword>
<dbReference type="SUPFAM" id="SSF110997">
    <property type="entry name" value="Sporulation related repeat"/>
    <property type="match status" value="1"/>
</dbReference>
<organism evidence="8 9">
    <name type="scientific">Aliidiomarina soli</name>
    <dbReference type="NCBI Taxonomy" id="1928574"/>
    <lineage>
        <taxon>Bacteria</taxon>
        <taxon>Pseudomonadati</taxon>
        <taxon>Pseudomonadota</taxon>
        <taxon>Gammaproteobacteria</taxon>
        <taxon>Alteromonadales</taxon>
        <taxon>Idiomarinaceae</taxon>
        <taxon>Aliidiomarina</taxon>
    </lineage>
</organism>
<comment type="function">
    <text evidence="4">Lytic transglycosylase with a strong preference for naked glycan strands that lack stem peptides.</text>
</comment>
<sequence>MNAKVKPRLISLSLLAAALLSACSSQQGRYSMRYDEAPERLPSVAEINPLEPRYEPLSRQGNMSSYTVLGETYRVLPSAEGYSATGLASWYGKKFHGHLTSNGEYYDMYGLSAAHRYLPLPTYAKVTNLRNGKEIIVRINDRGPFHPERIIDLSYAAAYKLDMLDSGVAEVQVEALYMPPPTVVADSSSVFIQIVALSDSSRVEQVQQELQDKYALNATTRQRDGLHRLLLGPFDESQASQWVQRLRQDGFDNAFRVAE</sequence>
<dbReference type="AlphaFoldDB" id="A0A432WMU8"/>
<evidence type="ECO:0000256" key="1">
    <source>
        <dbReference type="ARBA" id="ARBA00022729"/>
    </source>
</evidence>
<dbReference type="PANTHER" id="PTHR34183:SF1">
    <property type="entry name" value="ENDOLYTIC PEPTIDOGLYCAN TRANSGLYCOSYLASE RLPA"/>
    <property type="match status" value="1"/>
</dbReference>
<dbReference type="GO" id="GO:0071555">
    <property type="term" value="P:cell wall organization"/>
    <property type="evidence" value="ECO:0007669"/>
    <property type="project" value="UniProtKB-KW"/>
</dbReference>
<proteinExistence type="inferred from homology"/>
<dbReference type="PROSITE" id="PS51724">
    <property type="entry name" value="SPOR"/>
    <property type="match status" value="1"/>
</dbReference>
<feature type="chain" id="PRO_5019593962" description="Endolytic peptidoglycan transglycosylase RlpA" evidence="6">
    <location>
        <begin position="28"/>
        <end position="259"/>
    </location>
</feature>
<keyword evidence="2 4" id="KW-0456">Lyase</keyword>
<name>A0A432WMU8_9GAMM</name>
<keyword evidence="3 4" id="KW-0961">Cell wall biogenesis/degradation</keyword>
<dbReference type="InterPro" id="IPR009009">
    <property type="entry name" value="RlpA-like_DPBB"/>
</dbReference>
<evidence type="ECO:0000256" key="4">
    <source>
        <dbReference type="HAMAP-Rule" id="MF_02071"/>
    </source>
</evidence>
<dbReference type="Pfam" id="PF03330">
    <property type="entry name" value="DPBB_1"/>
    <property type="match status" value="1"/>
</dbReference>
<dbReference type="EMBL" id="PIPO01000001">
    <property type="protein sequence ID" value="RUO35126.1"/>
    <property type="molecule type" value="Genomic_DNA"/>
</dbReference>
<dbReference type="CDD" id="cd22268">
    <property type="entry name" value="DPBB_RlpA-like"/>
    <property type="match status" value="1"/>
</dbReference>
<evidence type="ECO:0000313" key="9">
    <source>
        <dbReference type="Proteomes" id="UP000287823"/>
    </source>
</evidence>
<dbReference type="GO" id="GO:0008932">
    <property type="term" value="F:lytic endotransglycosylase activity"/>
    <property type="evidence" value="ECO:0007669"/>
    <property type="project" value="UniProtKB-UniRule"/>
</dbReference>
<dbReference type="GO" id="GO:0042834">
    <property type="term" value="F:peptidoglycan binding"/>
    <property type="evidence" value="ECO:0007669"/>
    <property type="project" value="InterPro"/>
</dbReference>
<reference evidence="8 9" key="1">
    <citation type="journal article" date="2011" name="Front. Microbiol.">
        <title>Genomic signatures of strain selection and enhancement in Bacillus atrophaeus var. globigii, a historical biowarfare simulant.</title>
        <authorList>
            <person name="Gibbons H.S."/>
            <person name="Broomall S.M."/>
            <person name="McNew L.A."/>
            <person name="Daligault H."/>
            <person name="Chapman C."/>
            <person name="Bruce D."/>
            <person name="Karavis M."/>
            <person name="Krepps M."/>
            <person name="McGregor P.A."/>
            <person name="Hong C."/>
            <person name="Park K.H."/>
            <person name="Akmal A."/>
            <person name="Feldman A."/>
            <person name="Lin J.S."/>
            <person name="Chang W.E."/>
            <person name="Higgs B.W."/>
            <person name="Demirev P."/>
            <person name="Lindquist J."/>
            <person name="Liem A."/>
            <person name="Fochler E."/>
            <person name="Read T.D."/>
            <person name="Tapia R."/>
            <person name="Johnson S."/>
            <person name="Bishop-Lilly K.A."/>
            <person name="Detter C."/>
            <person name="Han C."/>
            <person name="Sozhamannan S."/>
            <person name="Rosenzweig C.N."/>
            <person name="Skowronski E.W."/>
        </authorList>
    </citation>
    <scope>NUCLEOTIDE SEQUENCE [LARGE SCALE GENOMIC DNA]</scope>
    <source>
        <strain evidence="8 9">Y4G10-17</strain>
    </source>
</reference>
<dbReference type="EC" id="4.2.2.-" evidence="4"/>
<keyword evidence="4" id="KW-0564">Palmitate</keyword>
<dbReference type="GO" id="GO:0009279">
    <property type="term" value="C:cell outer membrane"/>
    <property type="evidence" value="ECO:0007669"/>
    <property type="project" value="TreeGrafter"/>
</dbReference>
<evidence type="ECO:0000256" key="3">
    <source>
        <dbReference type="ARBA" id="ARBA00023316"/>
    </source>
</evidence>
<comment type="similarity">
    <text evidence="4 5">Belongs to the RlpA family.</text>
</comment>
<dbReference type="Proteomes" id="UP000287823">
    <property type="component" value="Unassembled WGS sequence"/>
</dbReference>
<keyword evidence="9" id="KW-1185">Reference proteome</keyword>
<dbReference type="SUPFAM" id="SSF50685">
    <property type="entry name" value="Barwin-like endoglucanases"/>
    <property type="match status" value="1"/>
</dbReference>
<evidence type="ECO:0000259" key="7">
    <source>
        <dbReference type="PROSITE" id="PS51724"/>
    </source>
</evidence>
<dbReference type="Gene3D" id="3.30.70.1070">
    <property type="entry name" value="Sporulation related repeat"/>
    <property type="match status" value="1"/>
</dbReference>
<dbReference type="GO" id="GO:0000270">
    <property type="term" value="P:peptidoglycan metabolic process"/>
    <property type="evidence" value="ECO:0007669"/>
    <property type="project" value="UniProtKB-UniRule"/>
</dbReference>
<dbReference type="FunFam" id="2.40.40.10:FF:000003">
    <property type="entry name" value="Endolytic peptidoglycan transglycosylase RlpA"/>
    <property type="match status" value="1"/>
</dbReference>
<feature type="signal peptide" evidence="6">
    <location>
        <begin position="1"/>
        <end position="27"/>
    </location>
</feature>
<dbReference type="Pfam" id="PF05036">
    <property type="entry name" value="SPOR"/>
    <property type="match status" value="1"/>
</dbReference>
<evidence type="ECO:0000256" key="2">
    <source>
        <dbReference type="ARBA" id="ARBA00023239"/>
    </source>
</evidence>
<dbReference type="InterPro" id="IPR034718">
    <property type="entry name" value="RlpA"/>
</dbReference>
<dbReference type="InterPro" id="IPR036680">
    <property type="entry name" value="SPOR-like_sf"/>
</dbReference>
<gene>
    <name evidence="4" type="primary">rlpA</name>
    <name evidence="8" type="ORF">CWE14_00610</name>
</gene>
<dbReference type="GO" id="GO:0005886">
    <property type="term" value="C:plasma membrane"/>
    <property type="evidence" value="ECO:0007669"/>
    <property type="project" value="UniProtKB-SubCell"/>
</dbReference>
<evidence type="ECO:0000256" key="6">
    <source>
        <dbReference type="SAM" id="SignalP"/>
    </source>
</evidence>
<evidence type="ECO:0000256" key="5">
    <source>
        <dbReference type="RuleBase" id="RU003495"/>
    </source>
</evidence>
<keyword evidence="1 6" id="KW-0732">Signal</keyword>
<dbReference type="HAMAP" id="MF_02071">
    <property type="entry name" value="RlpA"/>
    <property type="match status" value="1"/>
</dbReference>
<protein>
    <recommendedName>
        <fullName evidence="4">Endolytic peptidoglycan transglycosylase RlpA</fullName>
        <ecNumber evidence="4">4.2.2.-</ecNumber>
    </recommendedName>
</protein>
<evidence type="ECO:0000313" key="8">
    <source>
        <dbReference type="EMBL" id="RUO35126.1"/>
    </source>
</evidence>
<comment type="caution">
    <text evidence="8">The sequence shown here is derived from an EMBL/GenBank/DDBJ whole genome shotgun (WGS) entry which is preliminary data.</text>
</comment>
<dbReference type="InterPro" id="IPR036908">
    <property type="entry name" value="RlpA-like_sf"/>
</dbReference>
<keyword evidence="4" id="KW-0472">Membrane</keyword>
<dbReference type="PROSITE" id="PS51257">
    <property type="entry name" value="PROKAR_LIPOPROTEIN"/>
    <property type="match status" value="1"/>
</dbReference>
<feature type="domain" description="SPOR" evidence="7">
    <location>
        <begin position="184"/>
        <end position="259"/>
    </location>
</feature>
<accession>A0A432WMU8</accession>
<keyword evidence="4" id="KW-0449">Lipoprotein</keyword>
<dbReference type="InterPro" id="IPR012997">
    <property type="entry name" value="RplA"/>
</dbReference>
<dbReference type="PANTHER" id="PTHR34183">
    <property type="entry name" value="ENDOLYTIC PEPTIDOGLYCAN TRANSGLYCOSYLASE RLPA"/>
    <property type="match status" value="1"/>
</dbReference>
<dbReference type="InterPro" id="IPR007730">
    <property type="entry name" value="SPOR-like_dom"/>
</dbReference>
<comment type="subcellular location">
    <subcellularLocation>
        <location evidence="4">Cell membrane</location>
        <topology evidence="4">Lipid-anchor</topology>
    </subcellularLocation>
</comment>
<dbReference type="NCBIfam" id="TIGR00413">
    <property type="entry name" value="rlpA"/>
    <property type="match status" value="1"/>
</dbReference>
<dbReference type="Gene3D" id="2.40.40.10">
    <property type="entry name" value="RlpA-like domain"/>
    <property type="match status" value="1"/>
</dbReference>